<sequence length="117" mass="13405">ELSEAEWEVAQELHGQLKILQDATLYFSRGTPNLATVIPAIDLIDETFTNAIRDANVNLAIRSAIILAKKTLNKYYSLSDQSAVYRIAMILHPRHKLEYFRNAGWEDAWVVEAERLF</sequence>
<feature type="non-terminal residue" evidence="1">
    <location>
        <position position="1"/>
    </location>
</feature>
<organism evidence="1 2">
    <name type="scientific">Pluteus cervinus</name>
    <dbReference type="NCBI Taxonomy" id="181527"/>
    <lineage>
        <taxon>Eukaryota</taxon>
        <taxon>Fungi</taxon>
        <taxon>Dikarya</taxon>
        <taxon>Basidiomycota</taxon>
        <taxon>Agaricomycotina</taxon>
        <taxon>Agaricomycetes</taxon>
        <taxon>Agaricomycetidae</taxon>
        <taxon>Agaricales</taxon>
        <taxon>Pluteineae</taxon>
        <taxon>Pluteaceae</taxon>
        <taxon>Pluteus</taxon>
    </lineage>
</organism>
<evidence type="ECO:0000313" key="2">
    <source>
        <dbReference type="Proteomes" id="UP000308600"/>
    </source>
</evidence>
<protein>
    <submittedName>
        <fullName evidence="1">Uncharacterized protein</fullName>
    </submittedName>
</protein>
<name>A0ACD3A4L5_9AGAR</name>
<proteinExistence type="predicted"/>
<gene>
    <name evidence="1" type="ORF">BDN72DRAFT_778950</name>
</gene>
<accession>A0ACD3A4L5</accession>
<evidence type="ECO:0000313" key="1">
    <source>
        <dbReference type="EMBL" id="TFK60803.1"/>
    </source>
</evidence>
<dbReference type="EMBL" id="ML208730">
    <property type="protein sequence ID" value="TFK60803.1"/>
    <property type="molecule type" value="Genomic_DNA"/>
</dbReference>
<reference evidence="1 2" key="1">
    <citation type="journal article" date="2019" name="Nat. Ecol. Evol.">
        <title>Megaphylogeny resolves global patterns of mushroom evolution.</title>
        <authorList>
            <person name="Varga T."/>
            <person name="Krizsan K."/>
            <person name="Foldi C."/>
            <person name="Dima B."/>
            <person name="Sanchez-Garcia M."/>
            <person name="Sanchez-Ramirez S."/>
            <person name="Szollosi G.J."/>
            <person name="Szarkandi J.G."/>
            <person name="Papp V."/>
            <person name="Albert L."/>
            <person name="Andreopoulos W."/>
            <person name="Angelini C."/>
            <person name="Antonin V."/>
            <person name="Barry K.W."/>
            <person name="Bougher N.L."/>
            <person name="Buchanan P."/>
            <person name="Buyck B."/>
            <person name="Bense V."/>
            <person name="Catcheside P."/>
            <person name="Chovatia M."/>
            <person name="Cooper J."/>
            <person name="Damon W."/>
            <person name="Desjardin D."/>
            <person name="Finy P."/>
            <person name="Geml J."/>
            <person name="Haridas S."/>
            <person name="Hughes K."/>
            <person name="Justo A."/>
            <person name="Karasinski D."/>
            <person name="Kautmanova I."/>
            <person name="Kiss B."/>
            <person name="Kocsube S."/>
            <person name="Kotiranta H."/>
            <person name="LaButti K.M."/>
            <person name="Lechner B.E."/>
            <person name="Liimatainen K."/>
            <person name="Lipzen A."/>
            <person name="Lukacs Z."/>
            <person name="Mihaltcheva S."/>
            <person name="Morgado L.N."/>
            <person name="Niskanen T."/>
            <person name="Noordeloos M.E."/>
            <person name="Ohm R.A."/>
            <person name="Ortiz-Santana B."/>
            <person name="Ovrebo C."/>
            <person name="Racz N."/>
            <person name="Riley R."/>
            <person name="Savchenko A."/>
            <person name="Shiryaev A."/>
            <person name="Soop K."/>
            <person name="Spirin V."/>
            <person name="Szebenyi C."/>
            <person name="Tomsovsky M."/>
            <person name="Tulloss R.E."/>
            <person name="Uehling J."/>
            <person name="Grigoriev I.V."/>
            <person name="Vagvolgyi C."/>
            <person name="Papp T."/>
            <person name="Martin F.M."/>
            <person name="Miettinen O."/>
            <person name="Hibbett D.S."/>
            <person name="Nagy L.G."/>
        </authorList>
    </citation>
    <scope>NUCLEOTIDE SEQUENCE [LARGE SCALE GENOMIC DNA]</scope>
    <source>
        <strain evidence="1 2">NL-1719</strain>
    </source>
</reference>
<dbReference type="Proteomes" id="UP000308600">
    <property type="component" value="Unassembled WGS sequence"/>
</dbReference>
<keyword evidence="2" id="KW-1185">Reference proteome</keyword>